<dbReference type="GO" id="GO:0039615">
    <property type="term" value="C:T=1 icosahedral viral capsid"/>
    <property type="evidence" value="ECO:0007669"/>
    <property type="project" value="UniProtKB-KW"/>
</dbReference>
<evidence type="ECO:0000256" key="4">
    <source>
        <dbReference type="ARBA" id="ARBA00022561"/>
    </source>
</evidence>
<sequence length="526" mass="57961">MARMPSTTAVNHDFARVPKAEIPRSSFDRSSGYKSTFDAGYLVPVFNDEVLPGDTFSLNMTGFCRLSTPLRPFMDNVFMNSFFFFVPLRLLWTNFPKFMGQQDNPGDSTSYTVPQIVAPAGGYGEQSLFDYFDLPTKVAGYTHSALYLRAYNLIWNEWFRDQNMQNSVAKNMGDGPDSPADYVLLRRGKRHDYFTGSLPWPQKGPGVTIPLGSSAPIRAPSQGTPNVPLTVLAPSGSVTNGFHMLTPAGGVLQTTSEPDSANIMFADLSVATAATINQLRQAFQLQKLQERDARGGTRYTEIIQAHFNVTSPDARLQRPEYLGGGQGMVNVTQVPQTAPTVAGQTPQGNLAAFGTAQVTGHGFTKSFTEHGIIIGLVSVRADLNYQQGLNRRWSRSTKYDYYWPALSMIGEQAVLNKEIYCQGTAGGAADSAVFGYNERYAEYRYKPSVITGKMRSNAAQPLDTWHLAQNFASLPALNSTFIQDNPPIARVVAVPTEPNFIGDFWFQLRCARPMPVYGVPGLIDHF</sequence>
<comment type="subcellular location">
    <subcellularLocation>
        <location evidence="1">Virion</location>
    </subcellularLocation>
</comment>
<dbReference type="InterPro" id="IPR037002">
    <property type="entry name" value="Microviridae_protein_F_sf"/>
</dbReference>
<evidence type="ECO:0000256" key="5">
    <source>
        <dbReference type="ARBA" id="ARBA00022844"/>
    </source>
</evidence>
<reference evidence="6" key="1">
    <citation type="submission" date="2018-03" db="EMBL/GenBank/DDBJ databases">
        <title>Twenty-four Novel Viral Genomes identified from the Dushanzi Mud Volcanic Sediment in Xinjiang, China.</title>
        <authorList>
            <person name="Han L."/>
        </authorList>
    </citation>
    <scope>NUCLEOTIDE SEQUENCE</scope>
</reference>
<dbReference type="SUPFAM" id="SSF88645">
    <property type="entry name" value="ssDNA viruses"/>
    <property type="match status" value="1"/>
</dbReference>
<evidence type="ECO:0000313" key="6">
    <source>
        <dbReference type="EMBL" id="AVQ10241.1"/>
    </source>
</evidence>
<keyword evidence="5" id="KW-0946">Virion</keyword>
<dbReference type="InterPro" id="IPR003514">
    <property type="entry name" value="Microviridae_protein_F"/>
</dbReference>
<dbReference type="Pfam" id="PF02305">
    <property type="entry name" value="Phage_F"/>
    <property type="match status" value="1"/>
</dbReference>
<organism evidence="6">
    <name type="scientific">Gokushovirinae environmental samples</name>
    <dbReference type="NCBI Taxonomy" id="1478972"/>
    <lineage>
        <taxon>Viruses</taxon>
        <taxon>Monodnaviria</taxon>
        <taxon>Sangervirae</taxon>
        <taxon>Phixviricota</taxon>
        <taxon>Malgrandaviricetes</taxon>
        <taxon>Petitvirales</taxon>
        <taxon>Microviridae</taxon>
        <taxon>environmental samples</taxon>
    </lineage>
</organism>
<dbReference type="EMBL" id="MH029526">
    <property type="protein sequence ID" value="AVQ10241.1"/>
    <property type="molecule type" value="Genomic_DNA"/>
</dbReference>
<keyword evidence="4" id="KW-0167">Capsid protein</keyword>
<dbReference type="GO" id="GO:0005198">
    <property type="term" value="F:structural molecule activity"/>
    <property type="evidence" value="ECO:0007669"/>
    <property type="project" value="InterPro"/>
</dbReference>
<comment type="similarity">
    <text evidence="2">Belongs to the microviridae F protein family.</text>
</comment>
<evidence type="ECO:0000256" key="1">
    <source>
        <dbReference type="ARBA" id="ARBA00004328"/>
    </source>
</evidence>
<dbReference type="InterPro" id="IPR016184">
    <property type="entry name" value="Capsid/spike_ssDNA_virus"/>
</dbReference>
<protein>
    <submittedName>
        <fullName evidence="6">Major capsid protein VP1</fullName>
    </submittedName>
</protein>
<accession>A0A2R3UAH0</accession>
<evidence type="ECO:0000256" key="2">
    <source>
        <dbReference type="ARBA" id="ARBA00009963"/>
    </source>
</evidence>
<name>A0A2R3UAH0_9VIRU</name>
<proteinExistence type="inferred from homology"/>
<keyword evidence="3" id="KW-1140">T=1 icosahedral capsid protein</keyword>
<evidence type="ECO:0000256" key="3">
    <source>
        <dbReference type="ARBA" id="ARBA00022431"/>
    </source>
</evidence>
<dbReference type="Gene3D" id="2.60.169.10">
    <property type="entry name" value="Microviridae F protein"/>
    <property type="match status" value="2"/>
</dbReference>